<accession>A0A928VQ62</accession>
<dbReference type="AlphaFoldDB" id="A0A928VQ62"/>
<feature type="domain" description="Putative restriction endonuclease" evidence="1">
    <location>
        <begin position="12"/>
        <end position="188"/>
    </location>
</feature>
<dbReference type="GO" id="GO:0004519">
    <property type="term" value="F:endonuclease activity"/>
    <property type="evidence" value="ECO:0007669"/>
    <property type="project" value="UniProtKB-KW"/>
</dbReference>
<name>A0A928VQ62_9CYAN</name>
<organism evidence="2 3">
    <name type="scientific">Romeriopsis navalis LEGE 11480</name>
    <dbReference type="NCBI Taxonomy" id="2777977"/>
    <lineage>
        <taxon>Bacteria</taxon>
        <taxon>Bacillati</taxon>
        <taxon>Cyanobacteriota</taxon>
        <taxon>Cyanophyceae</taxon>
        <taxon>Leptolyngbyales</taxon>
        <taxon>Leptolyngbyaceae</taxon>
        <taxon>Romeriopsis</taxon>
        <taxon>Romeriopsis navalis</taxon>
    </lineage>
</organism>
<dbReference type="InterPro" id="IPR008538">
    <property type="entry name" value="Uma2"/>
</dbReference>
<evidence type="ECO:0000313" key="2">
    <source>
        <dbReference type="EMBL" id="MBE9030565.1"/>
    </source>
</evidence>
<dbReference type="SUPFAM" id="SSF52980">
    <property type="entry name" value="Restriction endonuclease-like"/>
    <property type="match status" value="1"/>
</dbReference>
<keyword evidence="3" id="KW-1185">Reference proteome</keyword>
<comment type="caution">
    <text evidence="2">The sequence shown here is derived from an EMBL/GenBank/DDBJ whole genome shotgun (WGS) entry which is preliminary data.</text>
</comment>
<dbReference type="Pfam" id="PF05685">
    <property type="entry name" value="Uma2"/>
    <property type="match status" value="1"/>
</dbReference>
<keyword evidence="2" id="KW-0378">Hydrolase</keyword>
<gene>
    <name evidence="2" type="ORF">IQ266_12575</name>
</gene>
<dbReference type="Proteomes" id="UP000625316">
    <property type="component" value="Unassembled WGS sequence"/>
</dbReference>
<evidence type="ECO:0000313" key="3">
    <source>
        <dbReference type="Proteomes" id="UP000625316"/>
    </source>
</evidence>
<keyword evidence="2" id="KW-0255">Endonuclease</keyword>
<protein>
    <submittedName>
        <fullName evidence="2">Uma2 family endonuclease</fullName>
    </submittedName>
</protein>
<sequence>MTVATQQRLTLSEYLTYDDGTNTRYELVDGVLVEMGNEAKINTLIAVFLIQVLIQLGLEAYRIGIKQKIQVASLHASARDPDLIIHSSESAAVGDDASEFCLKLHHPNPMIVIEIASPGGESTDNYQRDYVQKPQEYATRSIPEYWIIDPERAVVKVGTLTNGSYQFQNFTGNSQINSPAFPQLELTATRVLNAGR</sequence>
<proteinExistence type="predicted"/>
<dbReference type="PANTHER" id="PTHR34107">
    <property type="entry name" value="SLL0198 PROTEIN-RELATED"/>
    <property type="match status" value="1"/>
</dbReference>
<evidence type="ECO:0000259" key="1">
    <source>
        <dbReference type="Pfam" id="PF05685"/>
    </source>
</evidence>
<dbReference type="PANTHER" id="PTHR34107:SF2">
    <property type="entry name" value="SLL0888 PROTEIN"/>
    <property type="match status" value="1"/>
</dbReference>
<keyword evidence="2" id="KW-0540">Nuclease</keyword>
<reference evidence="2" key="1">
    <citation type="submission" date="2020-10" db="EMBL/GenBank/DDBJ databases">
        <authorList>
            <person name="Castelo-Branco R."/>
            <person name="Eusebio N."/>
            <person name="Adriana R."/>
            <person name="Vieira A."/>
            <person name="Brugerolle De Fraissinette N."/>
            <person name="Rezende De Castro R."/>
            <person name="Schneider M.P."/>
            <person name="Vasconcelos V."/>
            <person name="Leao P.N."/>
        </authorList>
    </citation>
    <scope>NUCLEOTIDE SEQUENCE</scope>
    <source>
        <strain evidence="2">LEGE 11480</strain>
    </source>
</reference>
<dbReference type="RefSeq" id="WP_264325395.1">
    <property type="nucleotide sequence ID" value="NZ_JADEXQ010000038.1"/>
</dbReference>
<dbReference type="EMBL" id="JADEXQ010000038">
    <property type="protein sequence ID" value="MBE9030565.1"/>
    <property type="molecule type" value="Genomic_DNA"/>
</dbReference>
<dbReference type="Gene3D" id="3.90.1570.10">
    <property type="entry name" value="tt1808, chain A"/>
    <property type="match status" value="1"/>
</dbReference>
<dbReference type="InterPro" id="IPR012296">
    <property type="entry name" value="Nuclease_put_TT1808"/>
</dbReference>
<dbReference type="CDD" id="cd06260">
    <property type="entry name" value="DUF820-like"/>
    <property type="match status" value="1"/>
</dbReference>
<dbReference type="InterPro" id="IPR011335">
    <property type="entry name" value="Restrct_endonuc-II-like"/>
</dbReference>